<evidence type="ECO:0000259" key="2">
    <source>
        <dbReference type="Pfam" id="PF11716"/>
    </source>
</evidence>
<dbReference type="InterPro" id="IPR017520">
    <property type="entry name" value="CHP03086"/>
</dbReference>
<dbReference type="EMBL" id="CP060825">
    <property type="protein sequence ID" value="QNP64630.1"/>
    <property type="molecule type" value="Genomic_DNA"/>
</dbReference>
<dbReference type="KEGG" id="sgj:IAG43_18065"/>
<dbReference type="RefSeq" id="WP_187741760.1">
    <property type="nucleotide sequence ID" value="NZ_CP060825.1"/>
</dbReference>
<dbReference type="InterPro" id="IPR024344">
    <property type="entry name" value="MDMPI_metal-binding"/>
</dbReference>
<dbReference type="NCBIfam" id="TIGR03086">
    <property type="entry name" value="TIGR03086 family metal-binding protein"/>
    <property type="match status" value="1"/>
</dbReference>
<reference evidence="3 4" key="1">
    <citation type="submission" date="2020-08" db="EMBL/GenBank/DDBJ databases">
        <title>A novel species.</title>
        <authorList>
            <person name="Gao J."/>
        </authorList>
    </citation>
    <scope>NUCLEOTIDE SEQUENCE [LARGE SCALE GENOMIC DNA]</scope>
    <source>
        <strain evidence="3 4">CRPJ-33</strain>
    </source>
</reference>
<dbReference type="InterPro" id="IPR034660">
    <property type="entry name" value="DinB/YfiT-like"/>
</dbReference>
<feature type="region of interest" description="Disordered" evidence="1">
    <location>
        <begin position="164"/>
        <end position="202"/>
    </location>
</feature>
<evidence type="ECO:0000313" key="3">
    <source>
        <dbReference type="EMBL" id="QNP64630.1"/>
    </source>
</evidence>
<dbReference type="AlphaFoldDB" id="A0A7H0HVR4"/>
<dbReference type="Gene3D" id="1.20.120.450">
    <property type="entry name" value="dinb family like domain"/>
    <property type="match status" value="1"/>
</dbReference>
<keyword evidence="4" id="KW-1185">Reference proteome</keyword>
<dbReference type="NCBIfam" id="TIGR03083">
    <property type="entry name" value="maleylpyruvate isomerase family mycothiol-dependent enzyme"/>
    <property type="match status" value="1"/>
</dbReference>
<evidence type="ECO:0000256" key="1">
    <source>
        <dbReference type="SAM" id="MobiDB-lite"/>
    </source>
</evidence>
<accession>A0A7H0HVR4</accession>
<gene>
    <name evidence="3" type="ORF">IAG43_18065</name>
</gene>
<protein>
    <submittedName>
        <fullName evidence="3">TIGR03086 family protein</fullName>
    </submittedName>
</protein>
<proteinExistence type="predicted"/>
<name>A0A7H0HVR4_9ACTN</name>
<feature type="domain" description="Mycothiol-dependent maleylpyruvate isomerase metal-binding" evidence="2">
    <location>
        <begin position="12"/>
        <end position="127"/>
    </location>
</feature>
<evidence type="ECO:0000313" key="4">
    <source>
        <dbReference type="Proteomes" id="UP000516230"/>
    </source>
</evidence>
<dbReference type="SUPFAM" id="SSF109854">
    <property type="entry name" value="DinB/YfiT-like putative metalloenzymes"/>
    <property type="match status" value="1"/>
</dbReference>
<dbReference type="GO" id="GO:0046872">
    <property type="term" value="F:metal ion binding"/>
    <property type="evidence" value="ECO:0007669"/>
    <property type="project" value="InterPro"/>
</dbReference>
<dbReference type="InterPro" id="IPR017517">
    <property type="entry name" value="Maleyloyr_isom"/>
</dbReference>
<sequence>MTNTLSDLLERAAGRTVPVVCGITDDQLAGPTPCAEYDVRALVDHLFQVVVNFQRLAAKEDSDFGDGARFAGHGDWRTEFAAQTRALAEAWAVPGADEGETGAMSMPAALVGRMALGDLVVHAWDLARATGQEYAPDPGTVTEVRAAFGELAPTARTMGVFGTERELPAGDTPPSDFDRLLALTGRDPRWTRPAPERPAAGG</sequence>
<dbReference type="Pfam" id="PF11716">
    <property type="entry name" value="MDMPI_N"/>
    <property type="match status" value="1"/>
</dbReference>
<dbReference type="Proteomes" id="UP000516230">
    <property type="component" value="Chromosome"/>
</dbReference>
<organism evidence="3 4">
    <name type="scientific">Streptomyces genisteinicus</name>
    <dbReference type="NCBI Taxonomy" id="2768068"/>
    <lineage>
        <taxon>Bacteria</taxon>
        <taxon>Bacillati</taxon>
        <taxon>Actinomycetota</taxon>
        <taxon>Actinomycetes</taxon>
        <taxon>Kitasatosporales</taxon>
        <taxon>Streptomycetaceae</taxon>
        <taxon>Streptomyces</taxon>
    </lineage>
</organism>